<dbReference type="Proteomes" id="UP001422759">
    <property type="component" value="Unassembled WGS sequence"/>
</dbReference>
<feature type="compositionally biased region" description="Acidic residues" evidence="1">
    <location>
        <begin position="64"/>
        <end position="78"/>
    </location>
</feature>
<sequence length="262" mass="27177">MKREVQAMLLVLLGSAALRISLFSDTYLRYVRRALGPYLVAAGVVLVALGAVSAVAALRGSRDEDAEGTEDAGGDEEQHEGHGHGPGEGHGHGEGDGHGHGPRIAWLLVLPVATIFLVSPPALGSYTAQRAASAVTKPATAAAGFPALPAGDPLVLPLAEFDVRALWDTSRPLAGRRVRLLGFATPKSGGGWYVTRLVISCCAADALAYKAEIRGAAAPPPGSWVEVTGVWQPDGQPARPDAVPALTAAQVVPVPQPRDPYE</sequence>
<dbReference type="EMBL" id="BAAANT010000064">
    <property type="protein sequence ID" value="GAA2158030.1"/>
    <property type="molecule type" value="Genomic_DNA"/>
</dbReference>
<dbReference type="InterPro" id="IPR015402">
    <property type="entry name" value="DUF1980"/>
</dbReference>
<dbReference type="RefSeq" id="WP_344469467.1">
    <property type="nucleotide sequence ID" value="NZ_BAAANT010000064.1"/>
</dbReference>
<feature type="transmembrane region" description="Helical" evidence="2">
    <location>
        <begin position="39"/>
        <end position="58"/>
    </location>
</feature>
<comment type="caution">
    <text evidence="4">The sequence shown here is derived from an EMBL/GenBank/DDBJ whole genome shotgun (WGS) entry which is preliminary data.</text>
</comment>
<evidence type="ECO:0000256" key="1">
    <source>
        <dbReference type="SAM" id="MobiDB-lite"/>
    </source>
</evidence>
<organism evidence="4 5">
    <name type="scientific">Kitasatospora kazusensis</name>
    <dbReference type="NCBI Taxonomy" id="407974"/>
    <lineage>
        <taxon>Bacteria</taxon>
        <taxon>Bacillati</taxon>
        <taxon>Actinomycetota</taxon>
        <taxon>Actinomycetes</taxon>
        <taxon>Kitasatosporales</taxon>
        <taxon>Streptomycetaceae</taxon>
        <taxon>Kitasatospora</taxon>
    </lineage>
</organism>
<gene>
    <name evidence="4" type="ORF">GCM10009760_60740</name>
</gene>
<dbReference type="InterPro" id="IPR048447">
    <property type="entry name" value="DUF1980_C"/>
</dbReference>
<dbReference type="Pfam" id="PF21537">
    <property type="entry name" value="DUF1980_C"/>
    <property type="match status" value="1"/>
</dbReference>
<accession>A0ABN3ABH6</accession>
<feature type="region of interest" description="Disordered" evidence="1">
    <location>
        <begin position="60"/>
        <end position="98"/>
    </location>
</feature>
<feature type="transmembrane region" description="Helical" evidence="2">
    <location>
        <begin position="104"/>
        <end position="123"/>
    </location>
</feature>
<keyword evidence="2" id="KW-0472">Membrane</keyword>
<feature type="domain" description="DUF1980" evidence="3">
    <location>
        <begin position="174"/>
        <end position="261"/>
    </location>
</feature>
<protein>
    <recommendedName>
        <fullName evidence="3">DUF1980 domain-containing protein</fullName>
    </recommendedName>
</protein>
<name>A0ABN3ABH6_9ACTN</name>
<keyword evidence="2" id="KW-1133">Transmembrane helix</keyword>
<dbReference type="NCBIfam" id="TIGR03943">
    <property type="entry name" value="TIGR03943 family putative permease subunit"/>
    <property type="match status" value="1"/>
</dbReference>
<feature type="compositionally biased region" description="Basic and acidic residues" evidence="1">
    <location>
        <begin position="79"/>
        <end position="98"/>
    </location>
</feature>
<keyword evidence="2" id="KW-0812">Transmembrane</keyword>
<keyword evidence="5" id="KW-1185">Reference proteome</keyword>
<evidence type="ECO:0000313" key="4">
    <source>
        <dbReference type="EMBL" id="GAA2158030.1"/>
    </source>
</evidence>
<reference evidence="4 5" key="1">
    <citation type="journal article" date="2019" name="Int. J. Syst. Evol. Microbiol.">
        <title>The Global Catalogue of Microorganisms (GCM) 10K type strain sequencing project: providing services to taxonomists for standard genome sequencing and annotation.</title>
        <authorList>
            <consortium name="The Broad Institute Genomics Platform"/>
            <consortium name="The Broad Institute Genome Sequencing Center for Infectious Disease"/>
            <person name="Wu L."/>
            <person name="Ma J."/>
        </authorList>
    </citation>
    <scope>NUCLEOTIDE SEQUENCE [LARGE SCALE GENOMIC DNA]</scope>
    <source>
        <strain evidence="4 5">JCM 14560</strain>
    </source>
</reference>
<evidence type="ECO:0000256" key="2">
    <source>
        <dbReference type="SAM" id="Phobius"/>
    </source>
</evidence>
<evidence type="ECO:0000259" key="3">
    <source>
        <dbReference type="Pfam" id="PF21537"/>
    </source>
</evidence>
<proteinExistence type="predicted"/>
<evidence type="ECO:0000313" key="5">
    <source>
        <dbReference type="Proteomes" id="UP001422759"/>
    </source>
</evidence>